<proteinExistence type="predicted"/>
<dbReference type="AlphaFoldDB" id="A0A1Q2M5N0"/>
<dbReference type="SUPFAM" id="SSF50156">
    <property type="entry name" value="PDZ domain-like"/>
    <property type="match status" value="1"/>
</dbReference>
<protein>
    <recommendedName>
        <fullName evidence="2">PDZ domain-containing protein</fullName>
    </recommendedName>
</protein>
<feature type="region of interest" description="Disordered" evidence="1">
    <location>
        <begin position="73"/>
        <end position="112"/>
    </location>
</feature>
<keyword evidence="4" id="KW-1185">Reference proteome</keyword>
<dbReference type="Proteomes" id="UP000188219">
    <property type="component" value="Chromosome"/>
</dbReference>
<reference evidence="3" key="1">
    <citation type="submission" date="2017-02" db="EMBL/GenBank/DDBJ databases">
        <title>Genome of Microbulbifer agarilyticus GP101.</title>
        <authorList>
            <person name="Jung J."/>
            <person name="Bae S.S."/>
            <person name="Baek K."/>
        </authorList>
    </citation>
    <scope>NUCLEOTIDE SEQUENCE [LARGE SCALE GENOMIC DNA]</scope>
    <source>
        <strain evidence="3">GP101</strain>
    </source>
</reference>
<dbReference type="Pfam" id="PF13180">
    <property type="entry name" value="PDZ_2"/>
    <property type="match status" value="1"/>
</dbReference>
<feature type="compositionally biased region" description="Polar residues" evidence="1">
    <location>
        <begin position="77"/>
        <end position="101"/>
    </location>
</feature>
<name>A0A1Q2M5N0_9GAMM</name>
<dbReference type="EMBL" id="CP019650">
    <property type="protein sequence ID" value="AQQ68043.1"/>
    <property type="molecule type" value="Genomic_DNA"/>
</dbReference>
<dbReference type="InterPro" id="IPR036034">
    <property type="entry name" value="PDZ_sf"/>
</dbReference>
<evidence type="ECO:0000313" key="4">
    <source>
        <dbReference type="Proteomes" id="UP000188219"/>
    </source>
</evidence>
<organism evidence="3 4">
    <name type="scientific">Microbulbifer agarilyticus</name>
    <dbReference type="NCBI Taxonomy" id="260552"/>
    <lineage>
        <taxon>Bacteria</taxon>
        <taxon>Pseudomonadati</taxon>
        <taxon>Pseudomonadota</taxon>
        <taxon>Gammaproteobacteria</taxon>
        <taxon>Cellvibrionales</taxon>
        <taxon>Microbulbiferaceae</taxon>
        <taxon>Microbulbifer</taxon>
    </lineage>
</organism>
<accession>A0A1Q2M5N0</accession>
<dbReference type="InterPro" id="IPR001478">
    <property type="entry name" value="PDZ"/>
</dbReference>
<dbReference type="KEGG" id="maga:Mag101_10655"/>
<evidence type="ECO:0000256" key="1">
    <source>
        <dbReference type="SAM" id="MobiDB-lite"/>
    </source>
</evidence>
<sequence length="275" mass="30856">MLVVIGTAMAFFRESDVQTNGLKESSSLFAAENPSQSSLEARLASVENTLDQTLKIQGQLLELVSELSAKVAPESEAPQTRRANMSMAQSPAATPQAYGNRQRTENRFSRQRGNQVKRLIDAGFTPERAALIIDRQERLQYEQMQYSYEYHHMKDKRSERAAALQQKIQAYSNPRRVFEQELNPAEFEQYLNAFGGRTEMEIGSIIESAPAFDAGLRAGDKIIRYNNQRVFHMGDLRTQVYQAKPGSSVEVEIQRQGSSSTETIYLPAGPLGIRG</sequence>
<evidence type="ECO:0000313" key="3">
    <source>
        <dbReference type="EMBL" id="AQQ68043.1"/>
    </source>
</evidence>
<feature type="domain" description="PDZ" evidence="2">
    <location>
        <begin position="188"/>
        <end position="257"/>
    </location>
</feature>
<dbReference type="Gene3D" id="2.30.42.10">
    <property type="match status" value="1"/>
</dbReference>
<evidence type="ECO:0000259" key="2">
    <source>
        <dbReference type="SMART" id="SM00228"/>
    </source>
</evidence>
<gene>
    <name evidence="3" type="ORF">Mag101_10655</name>
</gene>
<dbReference type="STRING" id="260552.Mag101_10655"/>
<dbReference type="SMART" id="SM00228">
    <property type="entry name" value="PDZ"/>
    <property type="match status" value="1"/>
</dbReference>